<evidence type="ECO:0008006" key="3">
    <source>
        <dbReference type="Google" id="ProtNLM"/>
    </source>
</evidence>
<protein>
    <recommendedName>
        <fullName evidence="3">VCBS repeat-containing protein</fullName>
    </recommendedName>
</protein>
<organism evidence="1 2">
    <name type="scientific">Anaerotalea alkaliphila</name>
    <dbReference type="NCBI Taxonomy" id="2662126"/>
    <lineage>
        <taxon>Bacteria</taxon>
        <taxon>Bacillati</taxon>
        <taxon>Bacillota</taxon>
        <taxon>Clostridia</taxon>
        <taxon>Eubacteriales</taxon>
        <taxon>Anaerotalea</taxon>
    </lineage>
</organism>
<comment type="caution">
    <text evidence="1">The sequence shown here is derived from an EMBL/GenBank/DDBJ whole genome shotgun (WGS) entry which is preliminary data.</text>
</comment>
<dbReference type="Proteomes" id="UP000461585">
    <property type="component" value="Unassembled WGS sequence"/>
</dbReference>
<keyword evidence="2" id="KW-1185">Reference proteome</keyword>
<accession>A0A7X5HVR8</accession>
<proteinExistence type="predicted"/>
<gene>
    <name evidence="1" type="ORF">GXN74_07340</name>
</gene>
<dbReference type="AlphaFoldDB" id="A0A7X5HVR8"/>
<sequence>MKIQKTVLGELDRAYATTIMEVNGKTKYIVASEGESQCVSYDMETHEKTVVWDGPGGTMNIVPVPGRENEFIATQKFIPTFNAAECRIVHAKADAEGRWSVVPIMTIPYLHRFDLLEIEGRLHLIGGVLCNSKQFKDDWSDPGRIIVGRFNEDITQPFELTTIHDGITKNHGFCASEWKGKKAFFVTGVEGMFVAYPPEKLEGKWQVEQLFDHEISDCALCDIDGDGKPEIATIEAFHGEKGKIYKETEDGWKVIHEHTYEFGHVVWGGKLLGKPAFIIAGRKGKMELVVYTLDDKGNFVETVVDNTGGPSNIAVAHKGDTDVILAANRQIGEIAIYELSQEA</sequence>
<dbReference type="SUPFAM" id="SSF82171">
    <property type="entry name" value="DPP6 N-terminal domain-like"/>
    <property type="match status" value="1"/>
</dbReference>
<dbReference type="EMBL" id="JAAEEH010000016">
    <property type="protein sequence ID" value="NDL67557.1"/>
    <property type="molecule type" value="Genomic_DNA"/>
</dbReference>
<dbReference type="RefSeq" id="WP_162370286.1">
    <property type="nucleotide sequence ID" value="NZ_JAAEEH010000016.1"/>
</dbReference>
<evidence type="ECO:0000313" key="2">
    <source>
        <dbReference type="Proteomes" id="UP000461585"/>
    </source>
</evidence>
<name>A0A7X5HVR8_9FIRM</name>
<evidence type="ECO:0000313" key="1">
    <source>
        <dbReference type="EMBL" id="NDL67557.1"/>
    </source>
</evidence>
<reference evidence="1 2" key="1">
    <citation type="submission" date="2020-01" db="EMBL/GenBank/DDBJ databases">
        <title>Anaeroalcalibacter tamaniensis gen. nov., sp. nov., moderately halophilic strictly anaerobic fermenter bacterium from mud volcano of Taman peninsula.</title>
        <authorList>
            <person name="Frolova A."/>
            <person name="Merkel A.Y."/>
            <person name="Slobodkin A.I."/>
        </authorList>
    </citation>
    <scope>NUCLEOTIDE SEQUENCE [LARGE SCALE GENOMIC DNA]</scope>
    <source>
        <strain evidence="1 2">F-3ap</strain>
    </source>
</reference>